<dbReference type="EMBL" id="SDAQ01000387">
    <property type="protein sequence ID" value="KAI3526911.1"/>
    <property type="molecule type" value="Genomic_DNA"/>
</dbReference>
<comment type="caution">
    <text evidence="1">The sequence shown here is derived from an EMBL/GenBank/DDBJ whole genome shotgun (WGS) entry which is preliminary data.</text>
</comment>
<name>A0A9Q0AVW4_9PEZI</name>
<dbReference type="AlphaFoldDB" id="A0A9Q0AVW4"/>
<organism evidence="1 2">
    <name type="scientific">Colletotrichum abscissum</name>
    <dbReference type="NCBI Taxonomy" id="1671311"/>
    <lineage>
        <taxon>Eukaryota</taxon>
        <taxon>Fungi</taxon>
        <taxon>Dikarya</taxon>
        <taxon>Ascomycota</taxon>
        <taxon>Pezizomycotina</taxon>
        <taxon>Sordariomycetes</taxon>
        <taxon>Hypocreomycetidae</taxon>
        <taxon>Glomerellales</taxon>
        <taxon>Glomerellaceae</taxon>
        <taxon>Colletotrichum</taxon>
        <taxon>Colletotrichum acutatum species complex</taxon>
    </lineage>
</organism>
<accession>A0A9Q0AVW4</accession>
<evidence type="ECO:0000313" key="2">
    <source>
        <dbReference type="Proteomes" id="UP001056436"/>
    </source>
</evidence>
<evidence type="ECO:0000313" key="1">
    <source>
        <dbReference type="EMBL" id="KAI3526911.1"/>
    </source>
</evidence>
<protein>
    <submittedName>
        <fullName evidence="1">Uncharacterized protein</fullName>
    </submittedName>
</protein>
<keyword evidence="2" id="KW-1185">Reference proteome</keyword>
<gene>
    <name evidence="1" type="ORF">CABS02_15491</name>
</gene>
<reference evidence="1" key="1">
    <citation type="submission" date="2019-01" db="EMBL/GenBank/DDBJ databases">
        <title>Colletotrichum abscissum LGMF1257.</title>
        <authorList>
            <person name="Baroncelli R."/>
        </authorList>
    </citation>
    <scope>NUCLEOTIDE SEQUENCE</scope>
    <source>
        <strain evidence="1">Ca142</strain>
    </source>
</reference>
<proteinExistence type="predicted"/>
<sequence length="43" mass="4679">MAATNTEASLSTGQYRTVLRRGASIWLAISSYRTTQTLSNLTS</sequence>
<dbReference type="Proteomes" id="UP001056436">
    <property type="component" value="Unassembled WGS sequence"/>
</dbReference>